<dbReference type="EC" id="2.1.1.-" evidence="6"/>
<keyword evidence="4 6" id="KW-0808">Transferase</keyword>
<dbReference type="Gene3D" id="3.40.50.150">
    <property type="entry name" value="Vaccinia Virus protein VP39"/>
    <property type="match status" value="1"/>
</dbReference>
<keyword evidence="2 6" id="KW-0698">rRNA processing</keyword>
<dbReference type="InterPro" id="IPR029063">
    <property type="entry name" value="SAM-dependent_MTases_sf"/>
</dbReference>
<keyword evidence="5 6" id="KW-0949">S-adenosyl-L-methionine</keyword>
<evidence type="ECO:0000256" key="5">
    <source>
        <dbReference type="ARBA" id="ARBA00022691"/>
    </source>
</evidence>
<accession>A0A7Z9DV94</accession>
<reference evidence="7" key="1">
    <citation type="submission" date="2019-10" db="EMBL/GenBank/DDBJ databases">
        <authorList>
            <consortium name="Genoscope - CEA"/>
            <person name="William W."/>
        </authorList>
    </citation>
    <scope>NUCLEOTIDE SEQUENCE [LARGE SCALE GENOMIC DNA]</scope>
    <source>
        <strain evidence="7">BBR_PRJEB10992</strain>
    </source>
</reference>
<dbReference type="SUPFAM" id="SSF53335">
    <property type="entry name" value="S-adenosyl-L-methionine-dependent methyltransferases"/>
    <property type="match status" value="1"/>
</dbReference>
<dbReference type="InterPro" id="IPR003682">
    <property type="entry name" value="rRNA_ssu_MeTfrase_G"/>
</dbReference>
<evidence type="ECO:0000313" key="8">
    <source>
        <dbReference type="Proteomes" id="UP000184550"/>
    </source>
</evidence>
<name>A0A7Z9DV94_9CYAN</name>
<feature type="binding site" evidence="6">
    <location>
        <position position="107"/>
    </location>
    <ligand>
        <name>S-adenosyl-L-methionine</name>
        <dbReference type="ChEBI" id="CHEBI:59789"/>
    </ligand>
</feature>
<comment type="similarity">
    <text evidence="6">Belongs to the methyltransferase superfamily. RNA methyltransferase RsmG family.</text>
</comment>
<dbReference type="GO" id="GO:0070043">
    <property type="term" value="F:rRNA (guanine-N7-)-methyltransferase activity"/>
    <property type="evidence" value="ECO:0007669"/>
    <property type="project" value="UniProtKB-UniRule"/>
</dbReference>
<dbReference type="Pfam" id="PF02527">
    <property type="entry name" value="GidB"/>
    <property type="match status" value="1"/>
</dbReference>
<organism evidence="7 8">
    <name type="scientific">Planktothrix serta PCC 8927</name>
    <dbReference type="NCBI Taxonomy" id="671068"/>
    <lineage>
        <taxon>Bacteria</taxon>
        <taxon>Bacillati</taxon>
        <taxon>Cyanobacteriota</taxon>
        <taxon>Cyanophyceae</taxon>
        <taxon>Oscillatoriophycideae</taxon>
        <taxon>Oscillatoriales</taxon>
        <taxon>Microcoleaceae</taxon>
        <taxon>Planktothrix</taxon>
    </lineage>
</organism>
<feature type="binding site" evidence="6">
    <location>
        <begin position="158"/>
        <end position="159"/>
    </location>
    <ligand>
        <name>S-adenosyl-L-methionine</name>
        <dbReference type="ChEBI" id="CHEBI:59789"/>
    </ligand>
</feature>
<comment type="subcellular location">
    <subcellularLocation>
        <location evidence="6">Cytoplasm</location>
    </subcellularLocation>
</comment>
<dbReference type="GO" id="GO:0005829">
    <property type="term" value="C:cytosol"/>
    <property type="evidence" value="ECO:0007669"/>
    <property type="project" value="TreeGrafter"/>
</dbReference>
<dbReference type="PANTHER" id="PTHR31760">
    <property type="entry name" value="S-ADENOSYL-L-METHIONINE-DEPENDENT METHYLTRANSFERASES SUPERFAMILY PROTEIN"/>
    <property type="match status" value="1"/>
</dbReference>
<sequence>MKYESSGVPCSLFPVPCYMNEIPFPQLPEMTAIWQDTLDWQPTPEQQNLFQGLYQLIVEFNQQLNLTRLTDPDEFWEKHLWDSLRGISPLLSGKISIPPGEKFIDIGTGGGFPGIPVAIALPNCSVTLLDSTRKKITALTSILEQLNIKNTIPWVGRAEALGQHPRQRESYQFALLRAVAPLSVCAEYSLPLLTIGGLAILYRGHWTTEEEKQLTSAVKQLGGVIESVDAFTTPLTQSIRHCVSIKKVKYTPKQYPRSVGVPGQKPL</sequence>
<feature type="binding site" evidence="6">
    <location>
        <begin position="130"/>
        <end position="132"/>
    </location>
    <ligand>
        <name>S-adenosyl-L-methionine</name>
        <dbReference type="ChEBI" id="CHEBI:59789"/>
    </ligand>
</feature>
<keyword evidence="3 6" id="KW-0489">Methyltransferase</keyword>
<dbReference type="PANTHER" id="PTHR31760:SF0">
    <property type="entry name" value="S-ADENOSYL-L-METHIONINE-DEPENDENT METHYLTRANSFERASES SUPERFAMILY PROTEIN"/>
    <property type="match status" value="1"/>
</dbReference>
<dbReference type="HAMAP" id="MF_00074">
    <property type="entry name" value="16SrRNA_methyltr_G"/>
    <property type="match status" value="1"/>
</dbReference>
<evidence type="ECO:0000256" key="1">
    <source>
        <dbReference type="ARBA" id="ARBA00022490"/>
    </source>
</evidence>
<evidence type="ECO:0000256" key="4">
    <source>
        <dbReference type="ARBA" id="ARBA00022679"/>
    </source>
</evidence>
<evidence type="ECO:0000256" key="3">
    <source>
        <dbReference type="ARBA" id="ARBA00022603"/>
    </source>
</evidence>
<evidence type="ECO:0000256" key="6">
    <source>
        <dbReference type="HAMAP-Rule" id="MF_00074"/>
    </source>
</evidence>
<protein>
    <recommendedName>
        <fullName evidence="6">Ribosomal RNA small subunit methyltransferase G</fullName>
        <ecNumber evidence="6">2.1.1.-</ecNumber>
    </recommendedName>
    <alternativeName>
        <fullName evidence="6">16S rRNA 7-methylguanosine methyltransferase</fullName>
        <shortName evidence="6">16S rRNA m7G methyltransferase</shortName>
    </alternativeName>
</protein>
<evidence type="ECO:0000313" key="7">
    <source>
        <dbReference type="EMBL" id="VXD12387.1"/>
    </source>
</evidence>
<proteinExistence type="inferred from homology"/>
<comment type="function">
    <text evidence="6">Specifically methylates the N7 position of a guanine in 16S rRNA.</text>
</comment>
<keyword evidence="8" id="KW-1185">Reference proteome</keyword>
<feature type="binding site" evidence="6">
    <location>
        <position position="112"/>
    </location>
    <ligand>
        <name>S-adenosyl-L-methionine</name>
        <dbReference type="ChEBI" id="CHEBI:59789"/>
    </ligand>
</feature>
<dbReference type="EMBL" id="CZCU02000079">
    <property type="protein sequence ID" value="VXD12387.1"/>
    <property type="molecule type" value="Genomic_DNA"/>
</dbReference>
<dbReference type="AlphaFoldDB" id="A0A7Z9DV94"/>
<comment type="caution">
    <text evidence="7">The sequence shown here is derived from an EMBL/GenBank/DDBJ whole genome shotgun (WGS) entry which is preliminary data.</text>
</comment>
<dbReference type="Proteomes" id="UP000184550">
    <property type="component" value="Unassembled WGS sequence"/>
</dbReference>
<dbReference type="FunFam" id="3.40.50.150:FF:000041">
    <property type="entry name" value="Ribosomal RNA small subunit methyltransferase G"/>
    <property type="match status" value="1"/>
</dbReference>
<keyword evidence="1 6" id="KW-0963">Cytoplasm</keyword>
<gene>
    <name evidence="6 7" type="primary">rsmG</name>
    <name evidence="7" type="ORF">PL8927_170048</name>
</gene>
<feature type="binding site" evidence="6">
    <location>
        <position position="177"/>
    </location>
    <ligand>
        <name>S-adenosyl-L-methionine</name>
        <dbReference type="ChEBI" id="CHEBI:59789"/>
    </ligand>
</feature>
<evidence type="ECO:0000256" key="2">
    <source>
        <dbReference type="ARBA" id="ARBA00022552"/>
    </source>
</evidence>
<dbReference type="NCBIfam" id="TIGR00138">
    <property type="entry name" value="rsmG_gidB"/>
    <property type="match status" value="1"/>
</dbReference>